<dbReference type="GO" id="GO:0015535">
    <property type="term" value="F:fucose:proton symporter activity"/>
    <property type="evidence" value="ECO:0007669"/>
    <property type="project" value="InterPro"/>
</dbReference>
<evidence type="ECO:0000313" key="8">
    <source>
        <dbReference type="EMBL" id="BBF80680.1"/>
    </source>
</evidence>
<feature type="domain" description="Major facilitator superfamily (MFS) profile" evidence="7">
    <location>
        <begin position="16"/>
        <end position="425"/>
    </location>
</feature>
<evidence type="ECO:0000313" key="9">
    <source>
        <dbReference type="Proteomes" id="UP000278756"/>
    </source>
</evidence>
<keyword evidence="5 6" id="KW-0472">Membrane</keyword>
<dbReference type="InterPro" id="IPR050375">
    <property type="entry name" value="MFS_TsgA-like"/>
</dbReference>
<feature type="transmembrane region" description="Helical" evidence="6">
    <location>
        <begin position="12"/>
        <end position="30"/>
    </location>
</feature>
<dbReference type="InterPro" id="IPR020846">
    <property type="entry name" value="MFS_dom"/>
</dbReference>
<feature type="transmembrane region" description="Helical" evidence="6">
    <location>
        <begin position="399"/>
        <end position="418"/>
    </location>
</feature>
<evidence type="ECO:0000256" key="4">
    <source>
        <dbReference type="ARBA" id="ARBA00022989"/>
    </source>
</evidence>
<dbReference type="InterPro" id="IPR036259">
    <property type="entry name" value="MFS_trans_sf"/>
</dbReference>
<dbReference type="NCBIfam" id="TIGR00885">
    <property type="entry name" value="fucP"/>
    <property type="match status" value="1"/>
</dbReference>
<organism evidence="8 9">
    <name type="scientific">Asticcacaulis excentricus</name>
    <dbReference type="NCBI Taxonomy" id="78587"/>
    <lineage>
        <taxon>Bacteria</taxon>
        <taxon>Pseudomonadati</taxon>
        <taxon>Pseudomonadota</taxon>
        <taxon>Alphaproteobacteria</taxon>
        <taxon>Caulobacterales</taxon>
        <taxon>Caulobacteraceae</taxon>
        <taxon>Asticcacaulis</taxon>
    </lineage>
</organism>
<feature type="transmembrane region" description="Helical" evidence="6">
    <location>
        <begin position="289"/>
        <end position="308"/>
    </location>
</feature>
<dbReference type="InterPro" id="IPR011701">
    <property type="entry name" value="MFS"/>
</dbReference>
<dbReference type="AlphaFoldDB" id="A0A3G9G063"/>
<feature type="transmembrane region" description="Helical" evidence="6">
    <location>
        <begin position="375"/>
        <end position="393"/>
    </location>
</feature>
<dbReference type="SUPFAM" id="SSF103473">
    <property type="entry name" value="MFS general substrate transporter"/>
    <property type="match status" value="1"/>
</dbReference>
<protein>
    <submittedName>
        <fullName evidence="8">Fucose permease</fullName>
    </submittedName>
</protein>
<keyword evidence="3 6" id="KW-0812">Transmembrane</keyword>
<evidence type="ECO:0000256" key="3">
    <source>
        <dbReference type="ARBA" id="ARBA00022692"/>
    </source>
</evidence>
<dbReference type="PANTHER" id="PTHR43702">
    <property type="entry name" value="L-FUCOSE-PROTON SYMPORTER"/>
    <property type="match status" value="1"/>
</dbReference>
<sequence length="433" mass="46680">MTSETAPGRGLKSLWPLILITSLFFFWGVANNLNDVLIPQFKKAFVLTDLQSGLVQSAFYMGYFLLALPAAFVMRKLGYKTAVVVGLLLYAAGAFIFYPAADNHQYSWFLGGLFVIASGLAFLETSANPLITVLGSPDKAAFRLNLAQSFNPLGALSGIFIGQHFILSGIEHDETALAAMTDTARQAFYISEVKAVQGPYLVIGCVVLLWALLVFLSKFPAAATQNAHEDSGEEVGFFQSVVQLLKRPRFMFGVMAQFFYVGAQVGIWSYMIRYAQSEMGLTDKVAATYLYYTLIAFAVGRFIGTGLMTKVRPTLILGLFALVNIGLMLFAVVNGGESGLWALVASSFFMSIMFPTIFATSVAGLGNLTKTGSSLLVMSIVGGAVLTAVMGFVSDHSHIRTAFTVTAVCFAVIALYAFRAPKDATGPVQMTGH</sequence>
<feature type="transmembrane region" description="Helical" evidence="6">
    <location>
        <begin position="198"/>
        <end position="216"/>
    </location>
</feature>
<name>A0A3G9G063_9CAUL</name>
<dbReference type="RefSeq" id="WP_126421162.1">
    <property type="nucleotide sequence ID" value="NZ_AP018827.1"/>
</dbReference>
<dbReference type="EMBL" id="AP018827">
    <property type="protein sequence ID" value="BBF80680.1"/>
    <property type="molecule type" value="Genomic_DNA"/>
</dbReference>
<feature type="transmembrane region" description="Helical" evidence="6">
    <location>
        <begin position="250"/>
        <end position="269"/>
    </location>
</feature>
<feature type="transmembrane region" description="Helical" evidence="6">
    <location>
        <begin position="50"/>
        <end position="74"/>
    </location>
</feature>
<feature type="transmembrane region" description="Helical" evidence="6">
    <location>
        <begin position="106"/>
        <end position="123"/>
    </location>
</feature>
<evidence type="ECO:0000259" key="7">
    <source>
        <dbReference type="PROSITE" id="PS50850"/>
    </source>
</evidence>
<evidence type="ECO:0000256" key="2">
    <source>
        <dbReference type="ARBA" id="ARBA00022475"/>
    </source>
</evidence>
<dbReference type="Gene3D" id="1.20.1250.20">
    <property type="entry name" value="MFS general substrate transporter like domains"/>
    <property type="match status" value="2"/>
</dbReference>
<dbReference type="CDD" id="cd17394">
    <property type="entry name" value="MFS_FucP_like"/>
    <property type="match status" value="1"/>
</dbReference>
<feature type="transmembrane region" description="Helical" evidence="6">
    <location>
        <begin position="81"/>
        <end position="100"/>
    </location>
</feature>
<comment type="subcellular location">
    <subcellularLocation>
        <location evidence="1">Cell inner membrane</location>
        <topology evidence="1">Multi-pass membrane protein</topology>
    </subcellularLocation>
</comment>
<dbReference type="PROSITE" id="PS50850">
    <property type="entry name" value="MFS"/>
    <property type="match status" value="1"/>
</dbReference>
<accession>A0A3G9G063</accession>
<gene>
    <name evidence="8" type="ORF">EM6_1265</name>
</gene>
<reference evidence="9" key="2">
    <citation type="journal article" date="2017" name="Plant Physiol. Biochem.">
        <title>Differential oxidative and antioxidative response of duckweed Lemna minor toward plant growth promoting/inhibiting bacteria.</title>
        <authorList>
            <person name="Ishizawa H."/>
            <person name="Kuroda M."/>
            <person name="Morikawa M."/>
            <person name="Ike M."/>
        </authorList>
    </citation>
    <scope>NUCLEOTIDE SEQUENCE [LARGE SCALE GENOMIC DNA]</scope>
    <source>
        <strain evidence="9">M6</strain>
    </source>
</reference>
<feature type="transmembrane region" description="Helical" evidence="6">
    <location>
        <begin position="339"/>
        <end position="363"/>
    </location>
</feature>
<evidence type="ECO:0000256" key="6">
    <source>
        <dbReference type="SAM" id="Phobius"/>
    </source>
</evidence>
<dbReference type="InterPro" id="IPR005275">
    <property type="entry name" value="Lfuc_symporter_FucP"/>
</dbReference>
<dbReference type="Pfam" id="PF07690">
    <property type="entry name" value="MFS_1"/>
    <property type="match status" value="1"/>
</dbReference>
<feature type="transmembrane region" description="Helical" evidence="6">
    <location>
        <begin position="144"/>
        <end position="166"/>
    </location>
</feature>
<evidence type="ECO:0000256" key="5">
    <source>
        <dbReference type="ARBA" id="ARBA00023136"/>
    </source>
</evidence>
<dbReference type="OrthoDB" id="9795150at2"/>
<evidence type="ECO:0000256" key="1">
    <source>
        <dbReference type="ARBA" id="ARBA00004429"/>
    </source>
</evidence>
<dbReference type="Proteomes" id="UP000278756">
    <property type="component" value="Chromosome 1"/>
</dbReference>
<feature type="transmembrane region" description="Helical" evidence="6">
    <location>
        <begin position="315"/>
        <end position="333"/>
    </location>
</feature>
<dbReference type="PANTHER" id="PTHR43702:SF11">
    <property type="entry name" value="L-FUCOSE-PROTON SYMPORTER"/>
    <property type="match status" value="1"/>
</dbReference>
<keyword evidence="2" id="KW-1003">Cell membrane</keyword>
<dbReference type="GO" id="GO:0005886">
    <property type="term" value="C:plasma membrane"/>
    <property type="evidence" value="ECO:0007669"/>
    <property type="project" value="UniProtKB-SubCell"/>
</dbReference>
<reference evidence="9" key="1">
    <citation type="journal article" date="2017" name="Biotechnol. Biofuels">
        <title>Evaluation of environmental bacterial communities as a factor affecting the growth of duckweed Lemna minor.</title>
        <authorList>
            <person name="Ishizawa H."/>
            <person name="Kuroda M."/>
            <person name="Morikawa M."/>
            <person name="Ike M."/>
        </authorList>
    </citation>
    <scope>NUCLEOTIDE SEQUENCE [LARGE SCALE GENOMIC DNA]</scope>
    <source>
        <strain evidence="9">M6</strain>
    </source>
</reference>
<keyword evidence="4 6" id="KW-1133">Transmembrane helix</keyword>
<proteinExistence type="predicted"/>